<feature type="compositionally biased region" description="Low complexity" evidence="4">
    <location>
        <begin position="326"/>
        <end position="335"/>
    </location>
</feature>
<reference evidence="7" key="1">
    <citation type="submission" date="2023-01" db="EMBL/GenBank/DDBJ databases">
        <title>Key to firefly adult light organ development and bioluminescence: homeobox transcription factors regulate luciferase expression and transportation to peroxisome.</title>
        <authorList>
            <person name="Fu X."/>
        </authorList>
    </citation>
    <scope>NUCLEOTIDE SEQUENCE [LARGE SCALE GENOMIC DNA]</scope>
</reference>
<protein>
    <recommendedName>
        <fullName evidence="5">PDZ domain-containing protein</fullName>
    </recommendedName>
</protein>
<feature type="region of interest" description="Disordered" evidence="4">
    <location>
        <begin position="1"/>
        <end position="27"/>
    </location>
</feature>
<dbReference type="Proteomes" id="UP001353858">
    <property type="component" value="Unassembled WGS sequence"/>
</dbReference>
<dbReference type="Gene3D" id="2.30.42.10">
    <property type="match status" value="2"/>
</dbReference>
<feature type="region of interest" description="Disordered" evidence="4">
    <location>
        <begin position="323"/>
        <end position="344"/>
    </location>
</feature>
<evidence type="ECO:0000313" key="7">
    <source>
        <dbReference type="Proteomes" id="UP001353858"/>
    </source>
</evidence>
<dbReference type="PROSITE" id="PS50106">
    <property type="entry name" value="PDZ"/>
    <property type="match status" value="2"/>
</dbReference>
<organism evidence="6 7">
    <name type="scientific">Aquatica leii</name>
    <dbReference type="NCBI Taxonomy" id="1421715"/>
    <lineage>
        <taxon>Eukaryota</taxon>
        <taxon>Metazoa</taxon>
        <taxon>Ecdysozoa</taxon>
        <taxon>Arthropoda</taxon>
        <taxon>Hexapoda</taxon>
        <taxon>Insecta</taxon>
        <taxon>Pterygota</taxon>
        <taxon>Neoptera</taxon>
        <taxon>Endopterygota</taxon>
        <taxon>Coleoptera</taxon>
        <taxon>Polyphaga</taxon>
        <taxon>Elateriformia</taxon>
        <taxon>Elateroidea</taxon>
        <taxon>Lampyridae</taxon>
        <taxon>Luciolinae</taxon>
        <taxon>Aquatica</taxon>
    </lineage>
</organism>
<sequence>MCKRSKKPSSTNYVESEENGSKAKAENTGDFDSLFTMVDEDDGEVRETNVIDNACLDLDCLFVATKTNRKMMMMLDYGSQFTGSTMSSDTMSGSVGSVQPCIRTVRLVRPNVGSLPPPNITARHGPNLGFSVRGGREHGTGFYVSSVEPGTEAHRQGLKIGDQIIRINGYTIDDAVHKEVLQLISNYTHLTLKVRSVGMIPVKDRHSDVLTWHIISDGTSSTRSSPQLSDKIHDVRINIMIAPRTKLGCGICKGPEWKPGIFVQFTKEGGIARDNGLRPGDQILSCNNIDFNDIQFNEAVNIMKSARHLDLLVRKSAGSELFPGESSGYNSSASSVTGDQSPSWSDLKRLSIVKEESLELEDRLSQLDRLKSSKWEKVEWEDIDNDKRYQFKPTIINLSENGTTITNSSSDECQSIETNCNTLTRNKANKLDTAHDTKTVFVEIHQNKEILTKTESSSISGTIKSIDSSSSLSSAISQELVRRSERKKVETKPTIDEQLQKQKILKGVDTNKQEQHSKLMDEFKKVHRKMFKTVDEEKPFEVQKEKSLINNDLLERQSRVKPIEKRPAPSSNNETIQEKSVTRHITPDLDLSPPPPPPPPPPVDSNSNILQPDVPKAKTKMAPPVPVKYSTLSYAKELPDYSQPPPCPTPDYDTISLNSNYSKSKISRNDSSTSQSDAIEMDSIDSVKLNNPSTLRPKHPQTYFKQPLTSQLSNGSTTSTSTIGSRKQRPVSVTIGEYPSGTLRKQPGRLDFLNGNGDSEKISGAPICTQFASELAHTLSRSNLRKRTESMENMLNGPQIQPQVNGSVTISLSNGNKTDNLNLKSVDNKSNRVTINICSMEKKADVPNGILKNGNGQP</sequence>
<proteinExistence type="predicted"/>
<feature type="region of interest" description="Disordered" evidence="4">
    <location>
        <begin position="662"/>
        <end position="682"/>
    </location>
</feature>
<accession>A0AAN7PIJ8</accession>
<keyword evidence="2" id="KW-0677">Repeat</keyword>
<dbReference type="AlphaFoldDB" id="A0AAN7PIJ8"/>
<feature type="domain" description="PDZ" evidence="5">
    <location>
        <begin position="236"/>
        <end position="306"/>
    </location>
</feature>
<feature type="region of interest" description="Disordered" evidence="4">
    <location>
        <begin position="558"/>
        <end position="623"/>
    </location>
</feature>
<evidence type="ECO:0000256" key="4">
    <source>
        <dbReference type="SAM" id="MobiDB-lite"/>
    </source>
</evidence>
<feature type="compositionally biased region" description="Polar residues" evidence="4">
    <location>
        <begin position="662"/>
        <end position="677"/>
    </location>
</feature>
<feature type="domain" description="PDZ" evidence="5">
    <location>
        <begin position="104"/>
        <end position="186"/>
    </location>
</feature>
<dbReference type="EMBL" id="JARPUR010000001">
    <property type="protein sequence ID" value="KAK4887319.1"/>
    <property type="molecule type" value="Genomic_DNA"/>
</dbReference>
<dbReference type="GO" id="GO:0005929">
    <property type="term" value="C:cilium"/>
    <property type="evidence" value="ECO:0007669"/>
    <property type="project" value="TreeGrafter"/>
</dbReference>
<comment type="caution">
    <text evidence="6">The sequence shown here is derived from an EMBL/GenBank/DDBJ whole genome shotgun (WGS) entry which is preliminary data.</text>
</comment>
<dbReference type="GO" id="GO:0032426">
    <property type="term" value="C:stereocilium tip"/>
    <property type="evidence" value="ECO:0007669"/>
    <property type="project" value="TreeGrafter"/>
</dbReference>
<evidence type="ECO:0000256" key="1">
    <source>
        <dbReference type="ARBA" id="ARBA00004316"/>
    </source>
</evidence>
<feature type="region of interest" description="Disordered" evidence="4">
    <location>
        <begin position="708"/>
        <end position="729"/>
    </location>
</feature>
<feature type="compositionally biased region" description="Pro residues" evidence="4">
    <location>
        <begin position="592"/>
        <end position="603"/>
    </location>
</feature>
<dbReference type="InterPro" id="IPR036034">
    <property type="entry name" value="PDZ_sf"/>
</dbReference>
<name>A0AAN7PIJ8_9COLE</name>
<dbReference type="SUPFAM" id="SSF50156">
    <property type="entry name" value="PDZ domain-like"/>
    <property type="match status" value="2"/>
</dbReference>
<gene>
    <name evidence="6" type="ORF">RN001_003590</name>
</gene>
<dbReference type="PANTHER" id="PTHR23116:SF36">
    <property type="entry name" value="HARMONIN"/>
    <property type="match status" value="1"/>
</dbReference>
<feature type="compositionally biased region" description="Basic and acidic residues" evidence="4">
    <location>
        <begin position="558"/>
        <end position="567"/>
    </location>
</feature>
<dbReference type="FunFam" id="2.30.42.10:FF:000219">
    <property type="entry name" value="Uncharacterized protein, isoform C"/>
    <property type="match status" value="1"/>
</dbReference>
<feature type="compositionally biased region" description="Low complexity" evidence="4">
    <location>
        <begin position="709"/>
        <end position="722"/>
    </location>
</feature>
<feature type="compositionally biased region" description="Basic and acidic residues" evidence="4">
    <location>
        <begin position="576"/>
        <end position="587"/>
    </location>
</feature>
<keyword evidence="3" id="KW-0966">Cell projection</keyword>
<dbReference type="GO" id="GO:0002142">
    <property type="term" value="C:stereocilia ankle link complex"/>
    <property type="evidence" value="ECO:0007669"/>
    <property type="project" value="TreeGrafter"/>
</dbReference>
<dbReference type="Pfam" id="PF00595">
    <property type="entry name" value="PDZ"/>
    <property type="match status" value="2"/>
</dbReference>
<dbReference type="GO" id="GO:0005886">
    <property type="term" value="C:plasma membrane"/>
    <property type="evidence" value="ECO:0007669"/>
    <property type="project" value="TreeGrafter"/>
</dbReference>
<keyword evidence="7" id="KW-1185">Reference proteome</keyword>
<evidence type="ECO:0000256" key="2">
    <source>
        <dbReference type="ARBA" id="ARBA00022737"/>
    </source>
</evidence>
<evidence type="ECO:0000259" key="5">
    <source>
        <dbReference type="PROSITE" id="PS50106"/>
    </source>
</evidence>
<dbReference type="SMART" id="SM00228">
    <property type="entry name" value="PDZ"/>
    <property type="match status" value="2"/>
</dbReference>
<comment type="subcellular location">
    <subcellularLocation>
        <location evidence="1">Cell projection</location>
    </subcellularLocation>
</comment>
<dbReference type="PANTHER" id="PTHR23116">
    <property type="entry name" value="PDZ DOMAIN CONTAINING WHIRLIN AND HARMONIN-RELATED"/>
    <property type="match status" value="1"/>
</dbReference>
<dbReference type="InterPro" id="IPR001478">
    <property type="entry name" value="PDZ"/>
</dbReference>
<dbReference type="InterPro" id="IPR051844">
    <property type="entry name" value="USH2_Complex_Protein"/>
</dbReference>
<evidence type="ECO:0000313" key="6">
    <source>
        <dbReference type="EMBL" id="KAK4887319.1"/>
    </source>
</evidence>
<evidence type="ECO:0000256" key="3">
    <source>
        <dbReference type="ARBA" id="ARBA00023273"/>
    </source>
</evidence>